<name>A0A3E2H3N0_SCYLI</name>
<feature type="chain" id="PRO_5017645488" description="Peptidyl-tRNA hydrolase" evidence="2">
    <location>
        <begin position="19"/>
        <end position="262"/>
    </location>
</feature>
<dbReference type="OMA" id="TPEEWWV"/>
<keyword evidence="1" id="KW-0472">Membrane</keyword>
<proteinExistence type="predicted"/>
<feature type="transmembrane region" description="Helical" evidence="1">
    <location>
        <begin position="215"/>
        <end position="235"/>
    </location>
</feature>
<protein>
    <recommendedName>
        <fullName evidence="5">Peptidyl-tRNA hydrolase</fullName>
    </recommendedName>
</protein>
<dbReference type="AlphaFoldDB" id="A0A3E2H3N0"/>
<dbReference type="Proteomes" id="UP000258309">
    <property type="component" value="Unassembled WGS sequence"/>
</dbReference>
<sequence>MRFTSISLLALPLLTVAAQESPLDQAKAQAQFWFNKIAAYLPNPSVPEPSEAAAVKPTERPVHVLTLDNWQETIRSSVKPAGSTPEEWWVFVTGGNKTCFGHCQKVEAAFNETAALWSSDPKAPHLAYLNCESQPVLCNSWGAGPLNLWIMEVPAPPAPVDIHHWNLNATTTTAKTFQDLRSSGEWKNKPAYEGYYFHPFNGLLAQYNLAVPLGYFFWGFSIVPSWLFMIIVSFFSRRIVNNRLGPAAPPAAAGAARPAAAR</sequence>
<feature type="non-terminal residue" evidence="3">
    <location>
        <position position="262"/>
    </location>
</feature>
<keyword evidence="1" id="KW-1133">Transmembrane helix</keyword>
<comment type="caution">
    <text evidence="3">The sequence shown here is derived from an EMBL/GenBank/DDBJ whole genome shotgun (WGS) entry which is preliminary data.</text>
</comment>
<dbReference type="OrthoDB" id="1733656at2759"/>
<evidence type="ECO:0000313" key="3">
    <source>
        <dbReference type="EMBL" id="RFU28000.1"/>
    </source>
</evidence>
<organism evidence="3 4">
    <name type="scientific">Scytalidium lignicola</name>
    <name type="common">Hyphomycete</name>
    <dbReference type="NCBI Taxonomy" id="5539"/>
    <lineage>
        <taxon>Eukaryota</taxon>
        <taxon>Fungi</taxon>
        <taxon>Dikarya</taxon>
        <taxon>Ascomycota</taxon>
        <taxon>Pezizomycotina</taxon>
        <taxon>Leotiomycetes</taxon>
        <taxon>Leotiomycetes incertae sedis</taxon>
        <taxon>Scytalidium</taxon>
    </lineage>
</organism>
<dbReference type="STRING" id="5539.A0A3E2H3N0"/>
<gene>
    <name evidence="3" type="ORF">B7463_g8340</name>
</gene>
<keyword evidence="4" id="KW-1185">Reference proteome</keyword>
<keyword evidence="1" id="KW-0812">Transmembrane</keyword>
<dbReference type="EMBL" id="NCSJ02000180">
    <property type="protein sequence ID" value="RFU28000.1"/>
    <property type="molecule type" value="Genomic_DNA"/>
</dbReference>
<feature type="non-terminal residue" evidence="3">
    <location>
        <position position="1"/>
    </location>
</feature>
<evidence type="ECO:0000313" key="4">
    <source>
        <dbReference type="Proteomes" id="UP000258309"/>
    </source>
</evidence>
<accession>A0A3E2H3N0</accession>
<evidence type="ECO:0000256" key="2">
    <source>
        <dbReference type="SAM" id="SignalP"/>
    </source>
</evidence>
<feature type="signal peptide" evidence="2">
    <location>
        <begin position="1"/>
        <end position="18"/>
    </location>
</feature>
<evidence type="ECO:0000256" key="1">
    <source>
        <dbReference type="SAM" id="Phobius"/>
    </source>
</evidence>
<keyword evidence="2" id="KW-0732">Signal</keyword>
<evidence type="ECO:0008006" key="5">
    <source>
        <dbReference type="Google" id="ProtNLM"/>
    </source>
</evidence>
<reference evidence="3 4" key="1">
    <citation type="submission" date="2018-05" db="EMBL/GenBank/DDBJ databases">
        <title>Draft genome sequence of Scytalidium lignicola DSM 105466, a ubiquitous saprotrophic fungus.</title>
        <authorList>
            <person name="Buettner E."/>
            <person name="Gebauer A.M."/>
            <person name="Hofrichter M."/>
            <person name="Liers C."/>
            <person name="Kellner H."/>
        </authorList>
    </citation>
    <scope>NUCLEOTIDE SEQUENCE [LARGE SCALE GENOMIC DNA]</scope>
    <source>
        <strain evidence="3 4">DSM 105466</strain>
    </source>
</reference>